<accession>A0ABP7TFE1</accession>
<dbReference type="PANTHER" id="PTHR36582:SF2">
    <property type="entry name" value="ANTITOXIN PARD"/>
    <property type="match status" value="1"/>
</dbReference>
<evidence type="ECO:0000256" key="1">
    <source>
        <dbReference type="ARBA" id="ARBA00008580"/>
    </source>
</evidence>
<comment type="similarity">
    <text evidence="1">Belongs to the ParD antitoxin family.</text>
</comment>
<dbReference type="Pfam" id="PF03693">
    <property type="entry name" value="ParD_antitoxin"/>
    <property type="match status" value="1"/>
</dbReference>
<sequence length="96" mass="10986">MLNYQILVTLQKKEVIMGRNTSISLGNHFESFIESTVSKGRFSNASEVVRAGLRLLEEEENRIIILRNAIREGIESGRAVDFDPKKHLETLKSRKK</sequence>
<evidence type="ECO:0008006" key="5">
    <source>
        <dbReference type="Google" id="ProtNLM"/>
    </source>
</evidence>
<evidence type="ECO:0000256" key="2">
    <source>
        <dbReference type="ARBA" id="ARBA00022649"/>
    </source>
</evidence>
<dbReference type="Proteomes" id="UP001500968">
    <property type="component" value="Unassembled WGS sequence"/>
</dbReference>
<organism evidence="3 4">
    <name type="scientific">Flavobacterium cheonhonense</name>
    <dbReference type="NCBI Taxonomy" id="706185"/>
    <lineage>
        <taxon>Bacteria</taxon>
        <taxon>Pseudomonadati</taxon>
        <taxon>Bacteroidota</taxon>
        <taxon>Flavobacteriia</taxon>
        <taxon>Flavobacteriales</taxon>
        <taxon>Flavobacteriaceae</taxon>
        <taxon>Flavobacterium</taxon>
    </lineage>
</organism>
<dbReference type="PANTHER" id="PTHR36582">
    <property type="entry name" value="ANTITOXIN PARD"/>
    <property type="match status" value="1"/>
</dbReference>
<dbReference type="EMBL" id="BAABCR010000006">
    <property type="protein sequence ID" value="GAA4025394.1"/>
    <property type="molecule type" value="Genomic_DNA"/>
</dbReference>
<protein>
    <recommendedName>
        <fullName evidence="5">Addiction module antidote protein, CC2985 family</fullName>
    </recommendedName>
</protein>
<proteinExistence type="inferred from homology"/>
<keyword evidence="2" id="KW-1277">Toxin-antitoxin system</keyword>
<name>A0ABP7TFE1_9FLAO</name>
<keyword evidence="4" id="KW-1185">Reference proteome</keyword>
<dbReference type="CDD" id="cd22231">
    <property type="entry name" value="RHH_NikR_HicB-like"/>
    <property type="match status" value="1"/>
</dbReference>
<dbReference type="InterPro" id="IPR010985">
    <property type="entry name" value="Ribbon_hlx_hlx"/>
</dbReference>
<dbReference type="InterPro" id="IPR022789">
    <property type="entry name" value="ParD"/>
</dbReference>
<comment type="caution">
    <text evidence="3">The sequence shown here is derived from an EMBL/GenBank/DDBJ whole genome shotgun (WGS) entry which is preliminary data.</text>
</comment>
<evidence type="ECO:0000313" key="4">
    <source>
        <dbReference type="Proteomes" id="UP001500968"/>
    </source>
</evidence>
<reference evidence="4" key="1">
    <citation type="journal article" date="2019" name="Int. J. Syst. Evol. Microbiol.">
        <title>The Global Catalogue of Microorganisms (GCM) 10K type strain sequencing project: providing services to taxonomists for standard genome sequencing and annotation.</title>
        <authorList>
            <consortium name="The Broad Institute Genomics Platform"/>
            <consortium name="The Broad Institute Genome Sequencing Center for Infectious Disease"/>
            <person name="Wu L."/>
            <person name="Ma J."/>
        </authorList>
    </citation>
    <scope>NUCLEOTIDE SEQUENCE [LARGE SCALE GENOMIC DNA]</scope>
    <source>
        <strain evidence="4">JCM 17064</strain>
    </source>
</reference>
<evidence type="ECO:0000313" key="3">
    <source>
        <dbReference type="EMBL" id="GAA4025394.1"/>
    </source>
</evidence>
<dbReference type="NCBIfam" id="TIGR02606">
    <property type="entry name" value="antidote_CC2985"/>
    <property type="match status" value="1"/>
</dbReference>
<dbReference type="InterPro" id="IPR038296">
    <property type="entry name" value="ParD_sf"/>
</dbReference>
<dbReference type="Gene3D" id="6.10.10.120">
    <property type="entry name" value="Antitoxin ParD1-like"/>
    <property type="match status" value="1"/>
</dbReference>
<gene>
    <name evidence="3" type="ORF">GCM10022386_05790</name>
</gene>
<dbReference type="SUPFAM" id="SSF47598">
    <property type="entry name" value="Ribbon-helix-helix"/>
    <property type="match status" value="1"/>
</dbReference>